<feature type="compositionally biased region" description="Basic and acidic residues" evidence="14">
    <location>
        <begin position="7"/>
        <end position="20"/>
    </location>
</feature>
<dbReference type="Pfam" id="PF18011">
    <property type="entry name" value="Catalase_C"/>
    <property type="match status" value="1"/>
</dbReference>
<dbReference type="Pfam" id="PF06628">
    <property type="entry name" value="Catalase-rel"/>
    <property type="match status" value="1"/>
</dbReference>
<comment type="caution">
    <text evidence="16">The sequence shown here is derived from an EMBL/GenBank/DDBJ whole genome shotgun (WGS) entry which is preliminary data.</text>
</comment>
<dbReference type="GeneID" id="97238809"/>
<comment type="similarity">
    <text evidence="2">Belongs to the catalase family. HPII subfamily.</text>
</comment>
<dbReference type="Proteomes" id="UP000075787">
    <property type="component" value="Unassembled WGS sequence"/>
</dbReference>
<dbReference type="Gene3D" id="3.40.50.880">
    <property type="match status" value="1"/>
</dbReference>
<dbReference type="GO" id="GO:0042744">
    <property type="term" value="P:hydrogen peroxide catabolic process"/>
    <property type="evidence" value="ECO:0007669"/>
    <property type="project" value="UniProtKB-UniRule"/>
</dbReference>
<proteinExistence type="inferred from homology"/>
<feature type="binding site" description="axial binding residue" evidence="12">
    <location>
        <position position="374"/>
    </location>
    <ligand>
        <name>heme</name>
        <dbReference type="ChEBI" id="CHEBI:30413"/>
    </ligand>
    <ligandPart>
        <name>Fe</name>
        <dbReference type="ChEBI" id="CHEBI:18248"/>
    </ligandPart>
</feature>
<evidence type="ECO:0000256" key="10">
    <source>
        <dbReference type="PIRNR" id="PIRNR038927"/>
    </source>
</evidence>
<gene>
    <name evidence="16" type="ORF">AUP44_04560</name>
</gene>
<reference evidence="16 17" key="1">
    <citation type="submission" date="2015-12" db="EMBL/GenBank/DDBJ databases">
        <title>Genome sequence of Tistrella mobilis MCCC 1A02139.</title>
        <authorList>
            <person name="Lu L."/>
            <person name="Lai Q."/>
            <person name="Shao Z."/>
            <person name="Qian P."/>
        </authorList>
    </citation>
    <scope>NUCLEOTIDE SEQUENCE [LARGE SCALE GENOMIC DNA]</scope>
    <source>
        <strain evidence="16 17">MCCC 1A02139</strain>
    </source>
</reference>
<feature type="region of interest" description="Disordered" evidence="14">
    <location>
        <begin position="1"/>
        <end position="39"/>
    </location>
</feature>
<comment type="catalytic activity">
    <reaction evidence="10">
        <text>2 H2O2 = O2 + 2 H2O</text>
        <dbReference type="Rhea" id="RHEA:20309"/>
        <dbReference type="ChEBI" id="CHEBI:15377"/>
        <dbReference type="ChEBI" id="CHEBI:15379"/>
        <dbReference type="ChEBI" id="CHEBI:16240"/>
        <dbReference type="EC" id="1.11.1.6"/>
    </reaction>
</comment>
<dbReference type="GO" id="GO:0004096">
    <property type="term" value="F:catalase activity"/>
    <property type="evidence" value="ECO:0007669"/>
    <property type="project" value="UniProtKB-UniRule"/>
</dbReference>
<sequence length="706" mass="78376">MANTTDPDARTPVKIHDQEALRGPGGELHQTAGGDTPVLTTSHGMPVADDQSSLKIGPRGPTLMEDVHFRDKIFHFDHERIPERVVHARGMGAHGFFEAYESLADITTADPFQEAGRRTEAFVRFSTVAGNKGSFDLARDVRGFAVKLYTGAGNWDIVGNNIPVFFIQDAIKFPDLIHAAKQEPDRGFPQAQTAHDNFWDFISLTPESMHMVMWIMSDRAIPRSFRFMEGFGVHSFRLVNADGKSTFVKFHWKPKLGMQSVVWNEAVKINGADPDFHRRDLWDAITKGDAPEWELGLQLFDESFAQAFDFDILDSTKIIPEEIVPVRRVGRLVLDRVVDNFFAETEQVAFCTQNIIPGVDFSNDPLLQGRNFSYLDTQLKRLGSPNFNEIPVNRPRCPMHHFQQDGHMRMEVRKGRANYEPNSWNEGPREDPKTGFSSLRVTEHEPDKLRMRPESFADHYSQARQFYISQTPEERTHMANALVFELSKVERPDIRLRMLSHLQNVHEDLADAVAAGLGVRDMPDPAPAAKPTRTDLPPSPALSIVLNGPNSFRGRKLGVLLTDGADADLYAALEKAVSAEGAMIEVIAPEIAGVTLSDGMLVPAAQKIDGGPSVLYDAVAILTSAEGADRLKAHPAALDFIGDAYAHRKFIAWAPDADALMTEAGVAPPKRDAGFAKLATPSDAPAFLKTCRDLRFWAREKVIAAV</sequence>
<feature type="binding site" evidence="13">
    <location>
        <position position="370"/>
    </location>
    <ligand>
        <name>heme</name>
        <dbReference type="ChEBI" id="CHEBI:30413"/>
    </ligand>
</feature>
<feature type="domain" description="Catalase core" evidence="15">
    <location>
        <begin position="40"/>
        <end position="428"/>
    </location>
</feature>
<dbReference type="GO" id="GO:0046872">
    <property type="term" value="F:metal ion binding"/>
    <property type="evidence" value="ECO:0007669"/>
    <property type="project" value="UniProtKB-KW"/>
</dbReference>
<evidence type="ECO:0000256" key="5">
    <source>
        <dbReference type="ARBA" id="ARBA00022617"/>
    </source>
</evidence>
<dbReference type="PRINTS" id="PR00067">
    <property type="entry name" value="CATALASE"/>
</dbReference>
<dbReference type="PANTHER" id="PTHR42821">
    <property type="entry name" value="CATALASE"/>
    <property type="match status" value="1"/>
</dbReference>
<dbReference type="SUPFAM" id="SSF52317">
    <property type="entry name" value="Class I glutamine amidotransferase-like"/>
    <property type="match status" value="1"/>
</dbReference>
<dbReference type="InterPro" id="IPR018028">
    <property type="entry name" value="Catalase"/>
</dbReference>
<evidence type="ECO:0000256" key="13">
    <source>
        <dbReference type="PIRSR" id="PIRSR038927-3"/>
    </source>
</evidence>
<feature type="binding site" evidence="13">
    <location>
        <position position="381"/>
    </location>
    <ligand>
        <name>heme</name>
        <dbReference type="ChEBI" id="CHEBI:30413"/>
    </ligand>
</feature>
<comment type="function">
    <text evidence="10">Decomposes hydrogen peroxide into water and oxygen; serves to protect cells from the toxic effects of hydrogen peroxide.</text>
</comment>
<evidence type="ECO:0000256" key="14">
    <source>
        <dbReference type="SAM" id="MobiDB-lite"/>
    </source>
</evidence>
<comment type="cofactor">
    <cofactor evidence="1 10 12">
        <name>heme</name>
        <dbReference type="ChEBI" id="CHEBI:30413"/>
    </cofactor>
</comment>
<dbReference type="PROSITE" id="PS51402">
    <property type="entry name" value="CATALASE_3"/>
    <property type="match status" value="1"/>
</dbReference>
<dbReference type="OrthoDB" id="9761719at2"/>
<evidence type="ECO:0000256" key="4">
    <source>
        <dbReference type="ARBA" id="ARBA00022559"/>
    </source>
</evidence>
<dbReference type="InterPro" id="IPR010582">
    <property type="entry name" value="Catalase_immune_responsive"/>
</dbReference>
<dbReference type="Gene3D" id="2.40.180.10">
    <property type="entry name" value="Catalase core domain"/>
    <property type="match status" value="1"/>
</dbReference>
<evidence type="ECO:0000256" key="9">
    <source>
        <dbReference type="ARBA" id="ARBA00023324"/>
    </source>
</evidence>
<dbReference type="InterPro" id="IPR011614">
    <property type="entry name" value="Catalase_core"/>
</dbReference>
<dbReference type="PROSITE" id="PS00437">
    <property type="entry name" value="CATALASE_1"/>
    <property type="match status" value="1"/>
</dbReference>
<dbReference type="InterPro" id="IPR002226">
    <property type="entry name" value="Catalase_haem_BS"/>
</dbReference>
<feature type="binding site" evidence="13">
    <location>
        <position position="84"/>
    </location>
    <ligand>
        <name>heme</name>
        <dbReference type="ChEBI" id="CHEBI:30413"/>
    </ligand>
</feature>
<dbReference type="SUPFAM" id="SSF56634">
    <property type="entry name" value="Heme-dependent catalase-like"/>
    <property type="match status" value="1"/>
</dbReference>
<dbReference type="PIRSF" id="PIRSF038927">
    <property type="entry name" value="Catalase_clade2"/>
    <property type="match status" value="1"/>
</dbReference>
<name>A0A162L170_9PROT</name>
<evidence type="ECO:0000313" key="16">
    <source>
        <dbReference type="EMBL" id="KYO52669.1"/>
    </source>
</evidence>
<evidence type="ECO:0000256" key="6">
    <source>
        <dbReference type="ARBA" id="ARBA00022723"/>
    </source>
</evidence>
<evidence type="ECO:0000256" key="3">
    <source>
        <dbReference type="ARBA" id="ARBA00012314"/>
    </source>
</evidence>
<keyword evidence="9 10" id="KW-0376">Hydrogen peroxide</keyword>
<dbReference type="PANTHER" id="PTHR42821:SF1">
    <property type="entry name" value="CATALASE-B"/>
    <property type="match status" value="1"/>
</dbReference>
<dbReference type="GO" id="GO:0020037">
    <property type="term" value="F:heme binding"/>
    <property type="evidence" value="ECO:0007669"/>
    <property type="project" value="UniProtKB-UniRule"/>
</dbReference>
<dbReference type="SMART" id="SM01060">
    <property type="entry name" value="Catalase"/>
    <property type="match status" value="1"/>
</dbReference>
<dbReference type="InterPro" id="IPR043156">
    <property type="entry name" value="Catalase_clade2_helical"/>
</dbReference>
<dbReference type="RefSeq" id="WP_062763951.1">
    <property type="nucleotide sequence ID" value="NZ_CP121042.1"/>
</dbReference>
<evidence type="ECO:0000256" key="7">
    <source>
        <dbReference type="ARBA" id="ARBA00023002"/>
    </source>
</evidence>
<keyword evidence="6 10" id="KW-0479">Metal-binding</keyword>
<dbReference type="GO" id="GO:0005829">
    <property type="term" value="C:cytosol"/>
    <property type="evidence" value="ECO:0007669"/>
    <property type="project" value="TreeGrafter"/>
</dbReference>
<keyword evidence="7 10" id="KW-0560">Oxidoreductase</keyword>
<dbReference type="InterPro" id="IPR020835">
    <property type="entry name" value="Catalase_sf"/>
</dbReference>
<feature type="active site" evidence="11">
    <location>
        <position position="87"/>
    </location>
</feature>
<keyword evidence="4 10" id="KW-0575">Peroxidase</keyword>
<feature type="binding site" evidence="13">
    <location>
        <position position="124"/>
    </location>
    <ligand>
        <name>heme</name>
        <dbReference type="ChEBI" id="CHEBI:30413"/>
    </ligand>
</feature>
<dbReference type="GO" id="GO:0006979">
    <property type="term" value="P:response to oxidative stress"/>
    <property type="evidence" value="ECO:0007669"/>
    <property type="project" value="InterPro"/>
</dbReference>
<protein>
    <recommendedName>
        <fullName evidence="3 10">Catalase</fullName>
        <ecNumber evidence="3 10">1.11.1.6</ecNumber>
    </recommendedName>
</protein>
<accession>A0A162L170</accession>
<dbReference type="CDD" id="cd03132">
    <property type="entry name" value="GATase1_catalase"/>
    <property type="match status" value="1"/>
</dbReference>
<keyword evidence="8 10" id="KW-0408">Iron</keyword>
<dbReference type="Pfam" id="PF00199">
    <property type="entry name" value="Catalase"/>
    <property type="match status" value="1"/>
</dbReference>
<evidence type="ECO:0000313" key="17">
    <source>
        <dbReference type="Proteomes" id="UP000075787"/>
    </source>
</evidence>
<organism evidence="16 17">
    <name type="scientific">Tistrella mobilis</name>
    <dbReference type="NCBI Taxonomy" id="171437"/>
    <lineage>
        <taxon>Bacteria</taxon>
        <taxon>Pseudomonadati</taxon>
        <taxon>Pseudomonadota</taxon>
        <taxon>Alphaproteobacteria</taxon>
        <taxon>Geminicoccales</taxon>
        <taxon>Geminicoccaceae</taxon>
        <taxon>Tistrella</taxon>
    </lineage>
</organism>
<evidence type="ECO:0000259" key="15">
    <source>
        <dbReference type="SMART" id="SM01060"/>
    </source>
</evidence>
<dbReference type="AlphaFoldDB" id="A0A162L170"/>
<feature type="binding site" evidence="13">
    <location>
        <position position="173"/>
    </location>
    <ligand>
        <name>heme</name>
        <dbReference type="ChEBI" id="CHEBI:30413"/>
    </ligand>
</feature>
<evidence type="ECO:0000256" key="12">
    <source>
        <dbReference type="PIRSR" id="PIRSR038927-2"/>
    </source>
</evidence>
<dbReference type="EC" id="1.11.1.6" evidence="3 10"/>
<evidence type="ECO:0000256" key="8">
    <source>
        <dbReference type="ARBA" id="ARBA00023004"/>
    </source>
</evidence>
<dbReference type="EMBL" id="LPZR01000151">
    <property type="protein sequence ID" value="KYO52669.1"/>
    <property type="molecule type" value="Genomic_DNA"/>
</dbReference>
<dbReference type="InterPro" id="IPR024712">
    <property type="entry name" value="Catalase_clade2"/>
</dbReference>
<keyword evidence="5 10" id="KW-0349">Heme</keyword>
<dbReference type="Gene3D" id="1.20.1370.20">
    <property type="match status" value="1"/>
</dbReference>
<dbReference type="InterPro" id="IPR029062">
    <property type="entry name" value="Class_I_gatase-like"/>
</dbReference>
<dbReference type="InterPro" id="IPR041399">
    <property type="entry name" value="Catalase_large_C"/>
</dbReference>
<feature type="active site" evidence="11">
    <location>
        <position position="160"/>
    </location>
</feature>
<dbReference type="FunFam" id="2.40.180.10:FF:000003">
    <property type="entry name" value="Catalase"/>
    <property type="match status" value="1"/>
</dbReference>
<evidence type="ECO:0000256" key="2">
    <source>
        <dbReference type="ARBA" id="ARBA00010660"/>
    </source>
</evidence>
<evidence type="ECO:0000256" key="11">
    <source>
        <dbReference type="PIRSR" id="PIRSR038927-1"/>
    </source>
</evidence>
<evidence type="ECO:0000256" key="1">
    <source>
        <dbReference type="ARBA" id="ARBA00001971"/>
    </source>
</evidence>